<gene>
    <name evidence="1" type="ORF">KI688_011109</name>
</gene>
<dbReference type="AlphaFoldDB" id="A0A9P7XY75"/>
<protein>
    <submittedName>
        <fullName evidence="1">Uncharacterized protein</fullName>
    </submittedName>
</protein>
<accession>A0A9P7XY75</accession>
<sequence>MDLSRIFDSILDTQPDATIDPFEQYLDLSFATPLTPVINPPPFDFDQWCQSQPTAYIPLSDTLNKSTEGVQLLFQDKPCLSAVFSNLTLTDSYGMIMPLSLTQGLPPVPVASQALQLPSTPQLLSAPSFSSYSIYEDALGLTWPTSDVTFEDFDMQDLSFLDVPFLPITAVATTSTAPAPLLDFQSQPNLLFLDTSDSYTANNSNNNIIDGLGTAAAPVGSSSTKLE</sequence>
<evidence type="ECO:0000313" key="2">
    <source>
        <dbReference type="Proteomes" id="UP000707451"/>
    </source>
</evidence>
<keyword evidence="2" id="KW-1185">Reference proteome</keyword>
<evidence type="ECO:0000313" key="1">
    <source>
        <dbReference type="EMBL" id="KAG9068823.1"/>
    </source>
</evidence>
<dbReference type="EMBL" id="JAHRHY010000006">
    <property type="protein sequence ID" value="KAG9068823.1"/>
    <property type="molecule type" value="Genomic_DNA"/>
</dbReference>
<organism evidence="1 2">
    <name type="scientific">Linnemannia hyalina</name>
    <dbReference type="NCBI Taxonomy" id="64524"/>
    <lineage>
        <taxon>Eukaryota</taxon>
        <taxon>Fungi</taxon>
        <taxon>Fungi incertae sedis</taxon>
        <taxon>Mucoromycota</taxon>
        <taxon>Mortierellomycotina</taxon>
        <taxon>Mortierellomycetes</taxon>
        <taxon>Mortierellales</taxon>
        <taxon>Mortierellaceae</taxon>
        <taxon>Linnemannia</taxon>
    </lineage>
</organism>
<proteinExistence type="predicted"/>
<name>A0A9P7XY75_9FUNG</name>
<dbReference type="Proteomes" id="UP000707451">
    <property type="component" value="Unassembled WGS sequence"/>
</dbReference>
<reference evidence="1" key="1">
    <citation type="submission" date="2021-06" db="EMBL/GenBank/DDBJ databases">
        <title>Genome Sequence of Mortierella hyaline Strain SCG-10, a Cold-Adapted, Nitrate-Reducing Fungus Isolated from Soil in Minnesota, USA.</title>
        <authorList>
            <person name="Aldossari N."/>
        </authorList>
    </citation>
    <scope>NUCLEOTIDE SEQUENCE</scope>
    <source>
        <strain evidence="1">SCG-10</strain>
    </source>
</reference>
<comment type="caution">
    <text evidence="1">The sequence shown here is derived from an EMBL/GenBank/DDBJ whole genome shotgun (WGS) entry which is preliminary data.</text>
</comment>